<dbReference type="EMBL" id="CAJPWZ010002423">
    <property type="protein sequence ID" value="CAG2238330.1"/>
    <property type="molecule type" value="Genomic_DNA"/>
</dbReference>
<dbReference type="GO" id="GO:0060271">
    <property type="term" value="P:cilium assembly"/>
    <property type="evidence" value="ECO:0007669"/>
    <property type="project" value="InterPro"/>
</dbReference>
<dbReference type="AlphaFoldDB" id="A0A8S3U485"/>
<evidence type="ECO:0000313" key="2">
    <source>
        <dbReference type="EMBL" id="CAG2238330.1"/>
    </source>
</evidence>
<organism evidence="2 3">
    <name type="scientific">Mytilus edulis</name>
    <name type="common">Blue mussel</name>
    <dbReference type="NCBI Taxonomy" id="6550"/>
    <lineage>
        <taxon>Eukaryota</taxon>
        <taxon>Metazoa</taxon>
        <taxon>Spiralia</taxon>
        <taxon>Lophotrochozoa</taxon>
        <taxon>Mollusca</taxon>
        <taxon>Bivalvia</taxon>
        <taxon>Autobranchia</taxon>
        <taxon>Pteriomorphia</taxon>
        <taxon>Mytilida</taxon>
        <taxon>Mytiloidea</taxon>
        <taxon>Mytilidae</taxon>
        <taxon>Mytilinae</taxon>
        <taxon>Mytilus</taxon>
    </lineage>
</organism>
<gene>
    <name evidence="2" type="ORF">MEDL_50746</name>
</gene>
<evidence type="ECO:0000313" key="3">
    <source>
        <dbReference type="Proteomes" id="UP000683360"/>
    </source>
</evidence>
<proteinExistence type="predicted"/>
<evidence type="ECO:0000259" key="1">
    <source>
        <dbReference type="Pfam" id="PF23652"/>
    </source>
</evidence>
<reference evidence="2" key="1">
    <citation type="submission" date="2021-03" db="EMBL/GenBank/DDBJ databases">
        <authorList>
            <person name="Bekaert M."/>
        </authorList>
    </citation>
    <scope>NUCLEOTIDE SEQUENCE</scope>
</reference>
<dbReference type="PANTHER" id="PTHR16096">
    <property type="entry name" value="MICROTUBULE-ASSOCIATED PROTEIN 11"/>
    <property type="match status" value="1"/>
</dbReference>
<dbReference type="GO" id="GO:1990071">
    <property type="term" value="C:TRAPPII protein complex"/>
    <property type="evidence" value="ECO:0007669"/>
    <property type="project" value="TreeGrafter"/>
</dbReference>
<keyword evidence="3" id="KW-1185">Reference proteome</keyword>
<dbReference type="InterPro" id="IPR055452">
    <property type="entry name" value="TRAPP14_C"/>
</dbReference>
<accession>A0A8S3U485</accession>
<protein>
    <submittedName>
        <fullName evidence="2">MAP11</fullName>
    </submittedName>
</protein>
<dbReference type="PANTHER" id="PTHR16096:SF8">
    <property type="entry name" value="TRAFFICKING PROTEIN PARTICLE COMPLEX SUBUNIT 14"/>
    <property type="match status" value="1"/>
</dbReference>
<dbReference type="OrthoDB" id="6047286at2759"/>
<feature type="domain" description="TRAPP14 C-terminal" evidence="1">
    <location>
        <begin position="339"/>
        <end position="497"/>
    </location>
</feature>
<dbReference type="Proteomes" id="UP000683360">
    <property type="component" value="Unassembled WGS sequence"/>
</dbReference>
<dbReference type="GO" id="GO:0043014">
    <property type="term" value="F:alpha-tubulin binding"/>
    <property type="evidence" value="ECO:0007669"/>
    <property type="project" value="InterPro"/>
</dbReference>
<name>A0A8S3U485_MYTED</name>
<sequence length="542" mass="61866">MEEDADLSNIILHIFEKQKQNGSDVQYSDKFKCVNIGKTYLVNVIVNFPSCLNGNINKWKKRIENLYGHVNFHVAKNIPNIDENELSYNKSYFLCNVFKSTADTNTHLKLHEKKPYFVDDKTFIVPLEATVNNISSCDTKIYLTVSIVKPIPCPKRMLGESDFLLKLDDIKPLPEKEKIYTQKSVSRTLRIHQPPKLQVKYKDVSGQFMVFLSVNNDSLQDIAINNCMLMKGHCPACDKTINKHRDLSFADVENHQIGACKGCDHAIHMVSGDRFKFPVELGRGETLSLIFVLYKHNIETDYSELVLNAHVKWGTEILEPQAVTVYRLPKILFRKVPFVLDVQCGPKKIDVGESFKLTYTVTNTLQDFQEWRLYWNPVVPQITDQKKQQKYLKEIENIKSGLLCHDPVIKFGKLSYGSTVSTKVEFTILKPGLYEFGKHMKLNLTYNIPESPVKSPSQLVSSPEGLWRNRISSASSYGGDRELEEKRLSFGKSYSFGDLGPDHALETEPQENISLCSNDILQKSVVSSNFKKNSFLLYIPNG</sequence>
<comment type="caution">
    <text evidence="2">The sequence shown here is derived from an EMBL/GenBank/DDBJ whole genome shotgun (WGS) entry which is preliminary data.</text>
</comment>
<dbReference type="Pfam" id="PF23652">
    <property type="entry name" value="TRAPP14_C"/>
    <property type="match status" value="1"/>
</dbReference>
<dbReference type="InterPro" id="IPR031626">
    <property type="entry name" value="TRAPPC14"/>
</dbReference>